<proteinExistence type="inferred from homology"/>
<keyword evidence="10 13" id="KW-0234">DNA repair</keyword>
<dbReference type="FunFam" id="2.40.50.140:FF:000012">
    <property type="entry name" value="DNA ligase"/>
    <property type="match status" value="1"/>
</dbReference>
<keyword evidence="13" id="KW-0464">Manganese</keyword>
<evidence type="ECO:0000313" key="17">
    <source>
        <dbReference type="EMBL" id="GII20743.1"/>
    </source>
</evidence>
<dbReference type="GO" id="GO:0003911">
    <property type="term" value="F:DNA ligase (NAD+) activity"/>
    <property type="evidence" value="ECO:0007669"/>
    <property type="project" value="UniProtKB-UniRule"/>
</dbReference>
<protein>
    <recommendedName>
        <fullName evidence="2 13">DNA ligase</fullName>
        <ecNumber evidence="1 13">6.5.1.2</ecNumber>
    </recommendedName>
    <alternativeName>
        <fullName evidence="13">Polydeoxyribonucleotide synthase [NAD(+)]</fullName>
    </alternativeName>
</protein>
<dbReference type="GO" id="GO:0005829">
    <property type="term" value="C:cytosol"/>
    <property type="evidence" value="ECO:0007669"/>
    <property type="project" value="TreeGrafter"/>
</dbReference>
<feature type="active site" description="N6-AMP-lysine intermediate" evidence="13">
    <location>
        <position position="141"/>
    </location>
</feature>
<dbReference type="Pfam" id="PF03120">
    <property type="entry name" value="OB_DNA_ligase"/>
    <property type="match status" value="1"/>
</dbReference>
<dbReference type="EC" id="6.5.1.2" evidence="1 13"/>
<feature type="binding site" evidence="13">
    <location>
        <begin position="60"/>
        <end position="64"/>
    </location>
    <ligand>
        <name>NAD(+)</name>
        <dbReference type="ChEBI" id="CHEBI:57540"/>
    </ligand>
</feature>
<evidence type="ECO:0000256" key="6">
    <source>
        <dbReference type="ARBA" id="ARBA00022763"/>
    </source>
</evidence>
<dbReference type="Pfam" id="PF12826">
    <property type="entry name" value="HHH_2"/>
    <property type="match status" value="1"/>
</dbReference>
<dbReference type="Pfam" id="PF00533">
    <property type="entry name" value="BRCT"/>
    <property type="match status" value="1"/>
</dbReference>
<feature type="binding site" evidence="13">
    <location>
        <position position="437"/>
    </location>
    <ligand>
        <name>Zn(2+)</name>
        <dbReference type="ChEBI" id="CHEBI:29105"/>
    </ligand>
</feature>
<evidence type="ECO:0000256" key="7">
    <source>
        <dbReference type="ARBA" id="ARBA00022833"/>
    </source>
</evidence>
<dbReference type="NCBIfam" id="TIGR00575">
    <property type="entry name" value="dnlj"/>
    <property type="match status" value="1"/>
</dbReference>
<feature type="compositionally biased region" description="Acidic residues" evidence="15">
    <location>
        <begin position="1"/>
        <end position="10"/>
    </location>
</feature>
<comment type="function">
    <text evidence="13">DNA ligase that catalyzes the formation of phosphodiester linkages between 5'-phosphoryl and 3'-hydroxyl groups in double-stranded DNA using NAD as a coenzyme and as the energy source for the reaction. It is essential for DNA replication and repair of damaged DNA.</text>
</comment>
<dbReference type="PROSITE" id="PS01055">
    <property type="entry name" value="DNA_LIGASE_N1"/>
    <property type="match status" value="1"/>
</dbReference>
<evidence type="ECO:0000256" key="13">
    <source>
        <dbReference type="HAMAP-Rule" id="MF_01588"/>
    </source>
</evidence>
<keyword evidence="6 13" id="KW-0227">DNA damage</keyword>
<name>A0A8J3T5Q9_9ACTN</name>
<comment type="caution">
    <text evidence="17">The sequence shown here is derived from an EMBL/GenBank/DDBJ whole genome shotgun (WGS) entry which is preliminary data.</text>
</comment>
<dbReference type="InterPro" id="IPR001357">
    <property type="entry name" value="BRCT_dom"/>
</dbReference>
<dbReference type="InterPro" id="IPR041663">
    <property type="entry name" value="DisA/LigA_HHH"/>
</dbReference>
<evidence type="ECO:0000256" key="8">
    <source>
        <dbReference type="ARBA" id="ARBA00022842"/>
    </source>
</evidence>
<dbReference type="SUPFAM" id="SSF52113">
    <property type="entry name" value="BRCT domain"/>
    <property type="match status" value="1"/>
</dbReference>
<dbReference type="GO" id="GO:0006281">
    <property type="term" value="P:DNA repair"/>
    <property type="evidence" value="ECO:0007669"/>
    <property type="project" value="UniProtKB-KW"/>
</dbReference>
<dbReference type="Gene3D" id="3.40.50.10190">
    <property type="entry name" value="BRCT domain"/>
    <property type="match status" value="1"/>
</dbReference>
<dbReference type="FunFam" id="1.10.150.20:FF:000006">
    <property type="entry name" value="DNA ligase"/>
    <property type="match status" value="1"/>
</dbReference>
<dbReference type="Gene3D" id="1.10.287.610">
    <property type="entry name" value="Helix hairpin bin"/>
    <property type="match status" value="1"/>
</dbReference>
<keyword evidence="9 13" id="KW-0520">NAD</keyword>
<dbReference type="GO" id="GO:0006260">
    <property type="term" value="P:DNA replication"/>
    <property type="evidence" value="ECO:0007669"/>
    <property type="project" value="UniProtKB-KW"/>
</dbReference>
<keyword evidence="5 13" id="KW-0479">Metal-binding</keyword>
<dbReference type="Pfam" id="PF03119">
    <property type="entry name" value="DNA_ligase_ZBD"/>
    <property type="match status" value="1"/>
</dbReference>
<evidence type="ECO:0000256" key="15">
    <source>
        <dbReference type="SAM" id="MobiDB-lite"/>
    </source>
</evidence>
<dbReference type="CDD" id="cd00114">
    <property type="entry name" value="LIGANc"/>
    <property type="match status" value="1"/>
</dbReference>
<dbReference type="NCBIfam" id="NF005932">
    <property type="entry name" value="PRK07956.1"/>
    <property type="match status" value="1"/>
</dbReference>
<sequence>MSERSEDEISEVVATATPAQEAAAGGEPPAEVREQHAELARELNEHQYRYYVLSSTTVDDATYDRMMRELEAIEERYPSLRTPESPSQRVGGTYSTLFTPVTHVERMLSLDNAFDDDELAAWAERVERDAGGPVSYLCEPKVDGLAIDLVYEQGRLVRAATRGDGRVGEDVTLNVRTIDDVPERLSGDDVPDLLEVRGEIYFPIQSFAELNAALVAAGDRPFANPRNAASGSLRQKDPRITAGRPLRMVVHGTGARRGFDAETQSGSYEQLKAWGLPTSTRWRAVADMTGVREYIDFYADHRHEVEHEIDGVVVKVDQVSVQRRLGATSKAPRWAIAYKYPPEEAMTRLVDIRVNVGRTGRVTPYAVLEPVFVGGVTVTTATLHNAQEVARKGVLIGDTVMIRRAGEVIPEVLGPVVDKRDENAVRAFEMPDTCPECGSPLAPAKEGDVDIRCPNSRTCPAQLRERVFHLAGRGGFDIEVLGYKAAVALLDSQVITDEGDLFSLDADRLATSPFFVNKDGSLGSNAQRLLVNLEEAKSRPLWRVLVSLSIRHVGPTAAQALARAFGSVEAIEAATVEELAAVEGVGPTIAESVKEWFTVDWHREVVQKWRDAGVRMAEEHAETGPRPLEGITVVITGSLPTYSRDEATEEVANRGGKVTGSVSKKTHFVVVGEAPGSKYDKAVALKVPILDEDGLRVLLAEGPDAARAVAVVEENGG</sequence>
<dbReference type="GO" id="GO:0046872">
    <property type="term" value="F:metal ion binding"/>
    <property type="evidence" value="ECO:0007669"/>
    <property type="project" value="UniProtKB-KW"/>
</dbReference>
<dbReference type="Gene3D" id="3.30.470.30">
    <property type="entry name" value="DNA ligase/mRNA capping enzyme"/>
    <property type="match status" value="1"/>
</dbReference>
<evidence type="ECO:0000259" key="16">
    <source>
        <dbReference type="PROSITE" id="PS50172"/>
    </source>
</evidence>
<evidence type="ECO:0000256" key="9">
    <source>
        <dbReference type="ARBA" id="ARBA00023027"/>
    </source>
</evidence>
<dbReference type="InterPro" id="IPR001679">
    <property type="entry name" value="DNA_ligase"/>
</dbReference>
<dbReference type="Proteomes" id="UP000599074">
    <property type="component" value="Unassembled WGS sequence"/>
</dbReference>
<keyword evidence="4 13" id="KW-0235">DNA replication</keyword>
<evidence type="ECO:0000313" key="18">
    <source>
        <dbReference type="Proteomes" id="UP000599074"/>
    </source>
</evidence>
<evidence type="ECO:0000256" key="11">
    <source>
        <dbReference type="ARBA" id="ARBA00034005"/>
    </source>
</evidence>
<dbReference type="InterPro" id="IPR018239">
    <property type="entry name" value="DNA_ligase_AS"/>
</dbReference>
<reference evidence="17" key="1">
    <citation type="submission" date="2021-01" db="EMBL/GenBank/DDBJ databases">
        <title>Whole genome shotgun sequence of Planosporangium mesophilum NBRC 109066.</title>
        <authorList>
            <person name="Komaki H."/>
            <person name="Tamura T."/>
        </authorList>
    </citation>
    <scope>NUCLEOTIDE SEQUENCE</scope>
    <source>
        <strain evidence="17">NBRC 109066</strain>
    </source>
</reference>
<accession>A0A8J3T5Q9</accession>
<evidence type="ECO:0000256" key="3">
    <source>
        <dbReference type="ARBA" id="ARBA00022598"/>
    </source>
</evidence>
<dbReference type="InterPro" id="IPR010994">
    <property type="entry name" value="RuvA_2-like"/>
</dbReference>
<dbReference type="PROSITE" id="PS50172">
    <property type="entry name" value="BRCT"/>
    <property type="match status" value="1"/>
</dbReference>
<dbReference type="PANTHER" id="PTHR23389:SF9">
    <property type="entry name" value="DNA LIGASE"/>
    <property type="match status" value="1"/>
</dbReference>
<feature type="binding site" evidence="13">
    <location>
        <position position="315"/>
    </location>
    <ligand>
        <name>NAD(+)</name>
        <dbReference type="ChEBI" id="CHEBI:57540"/>
    </ligand>
</feature>
<dbReference type="InterPro" id="IPR004149">
    <property type="entry name" value="Znf_DNAligase_C4"/>
</dbReference>
<dbReference type="Gene3D" id="6.20.10.30">
    <property type="match status" value="1"/>
</dbReference>
<dbReference type="PROSITE" id="PS01056">
    <property type="entry name" value="DNA_LIGASE_N2"/>
    <property type="match status" value="1"/>
</dbReference>
<evidence type="ECO:0000256" key="1">
    <source>
        <dbReference type="ARBA" id="ARBA00012722"/>
    </source>
</evidence>
<feature type="binding site" evidence="13">
    <location>
        <position position="339"/>
    </location>
    <ligand>
        <name>NAD(+)</name>
        <dbReference type="ChEBI" id="CHEBI:57540"/>
    </ligand>
</feature>
<keyword evidence="18" id="KW-1185">Reference proteome</keyword>
<comment type="catalytic activity">
    <reaction evidence="11 13 14">
        <text>NAD(+) + (deoxyribonucleotide)n-3'-hydroxyl + 5'-phospho-(deoxyribonucleotide)m = (deoxyribonucleotide)n+m + AMP + beta-nicotinamide D-nucleotide.</text>
        <dbReference type="EC" id="6.5.1.2"/>
    </reaction>
</comment>
<gene>
    <name evidence="13 17" type="primary">ligA</name>
    <name evidence="17" type="ORF">Pme01_03400</name>
</gene>
<feature type="domain" description="BRCT" evidence="16">
    <location>
        <begin position="623"/>
        <end position="695"/>
    </location>
</feature>
<evidence type="ECO:0000256" key="10">
    <source>
        <dbReference type="ARBA" id="ARBA00023204"/>
    </source>
</evidence>
<feature type="compositionally biased region" description="Low complexity" evidence="15">
    <location>
        <begin position="11"/>
        <end position="29"/>
    </location>
</feature>
<dbReference type="PIRSF" id="PIRSF001604">
    <property type="entry name" value="LigA"/>
    <property type="match status" value="1"/>
</dbReference>
<dbReference type="SMART" id="SM00532">
    <property type="entry name" value="LIGANc"/>
    <property type="match status" value="1"/>
</dbReference>
<dbReference type="SUPFAM" id="SSF50249">
    <property type="entry name" value="Nucleic acid-binding proteins"/>
    <property type="match status" value="1"/>
</dbReference>
<keyword evidence="8 13" id="KW-0460">Magnesium</keyword>
<dbReference type="SMART" id="SM00292">
    <property type="entry name" value="BRCT"/>
    <property type="match status" value="1"/>
</dbReference>
<evidence type="ECO:0000256" key="5">
    <source>
        <dbReference type="ARBA" id="ARBA00022723"/>
    </source>
</evidence>
<feature type="binding site" evidence="13">
    <location>
        <position position="139"/>
    </location>
    <ligand>
        <name>NAD(+)</name>
        <dbReference type="ChEBI" id="CHEBI:57540"/>
    </ligand>
</feature>
<evidence type="ECO:0000256" key="14">
    <source>
        <dbReference type="RuleBase" id="RU000618"/>
    </source>
</evidence>
<dbReference type="InterPro" id="IPR004150">
    <property type="entry name" value="NAD_DNA_ligase_OB"/>
</dbReference>
<dbReference type="InterPro" id="IPR013839">
    <property type="entry name" value="DNAligase_adenylation"/>
</dbReference>
<dbReference type="SUPFAM" id="SSF56091">
    <property type="entry name" value="DNA ligase/mRNA capping enzyme, catalytic domain"/>
    <property type="match status" value="1"/>
</dbReference>
<evidence type="ECO:0000256" key="2">
    <source>
        <dbReference type="ARBA" id="ARBA00013308"/>
    </source>
</evidence>
<dbReference type="HAMAP" id="MF_01588">
    <property type="entry name" value="DNA_ligase_A"/>
    <property type="match status" value="1"/>
</dbReference>
<comment type="similarity">
    <text evidence="12 13">Belongs to the NAD-dependent DNA ligase family. LigA subfamily.</text>
</comment>
<dbReference type="InterPro" id="IPR033136">
    <property type="entry name" value="DNA_ligase_CS"/>
</dbReference>
<dbReference type="EMBL" id="BOON01000002">
    <property type="protein sequence ID" value="GII20743.1"/>
    <property type="molecule type" value="Genomic_DNA"/>
</dbReference>
<dbReference type="InterPro" id="IPR013840">
    <property type="entry name" value="DNAligase_N"/>
</dbReference>
<feature type="binding site" evidence="13">
    <location>
        <position position="459"/>
    </location>
    <ligand>
        <name>Zn(2+)</name>
        <dbReference type="ChEBI" id="CHEBI:29105"/>
    </ligand>
</feature>
<dbReference type="AlphaFoldDB" id="A0A8J3T5Q9"/>
<keyword evidence="7 13" id="KW-0862">Zinc</keyword>
<dbReference type="InterPro" id="IPR036420">
    <property type="entry name" value="BRCT_dom_sf"/>
</dbReference>
<dbReference type="FunFam" id="3.30.470.30:FF:000001">
    <property type="entry name" value="DNA ligase"/>
    <property type="match status" value="1"/>
</dbReference>
<feature type="binding site" evidence="13">
    <location>
        <begin position="109"/>
        <end position="110"/>
    </location>
    <ligand>
        <name>NAD(+)</name>
        <dbReference type="ChEBI" id="CHEBI:57540"/>
    </ligand>
</feature>
<evidence type="ECO:0000256" key="4">
    <source>
        <dbReference type="ARBA" id="ARBA00022705"/>
    </source>
</evidence>
<dbReference type="FunFam" id="3.40.50.10190:FF:000054">
    <property type="entry name" value="DNA ligase"/>
    <property type="match status" value="1"/>
</dbReference>
<comment type="cofactor">
    <cofactor evidence="13">
        <name>Mg(2+)</name>
        <dbReference type="ChEBI" id="CHEBI:18420"/>
    </cofactor>
    <cofactor evidence="13">
        <name>Mn(2+)</name>
        <dbReference type="ChEBI" id="CHEBI:29035"/>
    </cofactor>
</comment>
<dbReference type="Gene3D" id="1.10.150.20">
    <property type="entry name" value="5' to 3' exonuclease, C-terminal subdomain"/>
    <property type="match status" value="2"/>
</dbReference>
<dbReference type="PANTHER" id="PTHR23389">
    <property type="entry name" value="CHROMOSOME TRANSMISSION FIDELITY FACTOR 18"/>
    <property type="match status" value="1"/>
</dbReference>
<feature type="binding site" evidence="13">
    <location>
        <position position="162"/>
    </location>
    <ligand>
        <name>NAD(+)</name>
        <dbReference type="ChEBI" id="CHEBI:57540"/>
    </ligand>
</feature>
<dbReference type="SUPFAM" id="SSF47781">
    <property type="entry name" value="RuvA domain 2-like"/>
    <property type="match status" value="1"/>
</dbReference>
<organism evidence="17 18">
    <name type="scientific">Planosporangium mesophilum</name>
    <dbReference type="NCBI Taxonomy" id="689768"/>
    <lineage>
        <taxon>Bacteria</taxon>
        <taxon>Bacillati</taxon>
        <taxon>Actinomycetota</taxon>
        <taxon>Actinomycetes</taxon>
        <taxon>Micromonosporales</taxon>
        <taxon>Micromonosporaceae</taxon>
        <taxon>Planosporangium</taxon>
    </lineage>
</organism>
<feature type="binding site" evidence="13">
    <location>
        <position position="434"/>
    </location>
    <ligand>
        <name>Zn(2+)</name>
        <dbReference type="ChEBI" id="CHEBI:29105"/>
    </ligand>
</feature>
<feature type="binding site" evidence="13">
    <location>
        <position position="453"/>
    </location>
    <ligand>
        <name>Zn(2+)</name>
        <dbReference type="ChEBI" id="CHEBI:29105"/>
    </ligand>
</feature>
<feature type="binding site" evidence="13">
    <location>
        <position position="199"/>
    </location>
    <ligand>
        <name>NAD(+)</name>
        <dbReference type="ChEBI" id="CHEBI:57540"/>
    </ligand>
</feature>
<keyword evidence="3 13" id="KW-0436">Ligase</keyword>
<dbReference type="RefSeq" id="WP_168112997.1">
    <property type="nucleotide sequence ID" value="NZ_BOON01000002.1"/>
</dbReference>
<feature type="region of interest" description="Disordered" evidence="15">
    <location>
        <begin position="1"/>
        <end position="34"/>
    </location>
</feature>
<evidence type="ECO:0000256" key="12">
    <source>
        <dbReference type="ARBA" id="ARBA00060881"/>
    </source>
</evidence>
<dbReference type="Gene3D" id="2.40.50.140">
    <property type="entry name" value="Nucleic acid-binding proteins"/>
    <property type="match status" value="1"/>
</dbReference>
<dbReference type="Pfam" id="PF01653">
    <property type="entry name" value="DNA_ligase_aden"/>
    <property type="match status" value="1"/>
</dbReference>
<dbReference type="InterPro" id="IPR012340">
    <property type="entry name" value="NA-bd_OB-fold"/>
</dbReference>